<dbReference type="PANTHER" id="PTHR13604">
    <property type="entry name" value="DC12-RELATED"/>
    <property type="match status" value="1"/>
</dbReference>
<evidence type="ECO:0000256" key="8">
    <source>
        <dbReference type="RuleBase" id="RU364100"/>
    </source>
</evidence>
<keyword evidence="5" id="KW-0190">Covalent protein-DNA linkage</keyword>
<keyword evidence="4 8" id="KW-0378">Hydrolase</keyword>
<evidence type="ECO:0000256" key="2">
    <source>
        <dbReference type="ARBA" id="ARBA00022670"/>
    </source>
</evidence>
<name>A0A1F5WFA1_9BACT</name>
<evidence type="ECO:0000256" key="4">
    <source>
        <dbReference type="ARBA" id="ARBA00022801"/>
    </source>
</evidence>
<dbReference type="STRING" id="1798331.A2W57_00710"/>
<protein>
    <recommendedName>
        <fullName evidence="8">Abasic site processing protein</fullName>
        <ecNumber evidence="8">3.4.-.-</ecNumber>
    </recommendedName>
</protein>
<gene>
    <name evidence="9" type="ORF">A2W57_00710</name>
</gene>
<keyword evidence="7" id="KW-0456">Lyase</keyword>
<dbReference type="SUPFAM" id="SSF143081">
    <property type="entry name" value="BB1717-like"/>
    <property type="match status" value="1"/>
</dbReference>
<accession>A0A1F5WFA1</accession>
<organism evidence="9 10">
    <name type="scientific">Candidatus Giovannonibacteria bacterium RIFCSPHIGHO2_02_43_16</name>
    <dbReference type="NCBI Taxonomy" id="1798331"/>
    <lineage>
        <taxon>Bacteria</taxon>
        <taxon>Candidatus Giovannoniibacteriota</taxon>
    </lineage>
</organism>
<keyword evidence="2 8" id="KW-0645">Protease</keyword>
<evidence type="ECO:0000256" key="1">
    <source>
        <dbReference type="ARBA" id="ARBA00008136"/>
    </source>
</evidence>
<dbReference type="EMBL" id="MFHJ01000012">
    <property type="protein sequence ID" value="OGF74264.1"/>
    <property type="molecule type" value="Genomic_DNA"/>
</dbReference>
<dbReference type="AlphaFoldDB" id="A0A1F5WFA1"/>
<dbReference type="PANTHER" id="PTHR13604:SF0">
    <property type="entry name" value="ABASIC SITE PROCESSING PROTEIN HMCES"/>
    <property type="match status" value="1"/>
</dbReference>
<sequence length="228" mass="26663">MCGRFSIGTSQEMLEDYFDAKFEETFKPNYNAAPSQSLPVILNKDPLHIILAPWGIKPVWLEHSNIKRKDGLINIRAETLKEKATFKKDLKERRCLVISDGYYEWKKTDKGKIPYRFILKKQMPFAFAGLWEQNEGEERFAVITTTPNKMAVKVHHRMPVILNMKEKDAWLDADLDPIKALKMLDPYPEKEMEYFEVSKTLNSARFNDIRLTQKISNSQNIIDKSKNF</sequence>
<evidence type="ECO:0000313" key="9">
    <source>
        <dbReference type="EMBL" id="OGF74264.1"/>
    </source>
</evidence>
<dbReference type="Gene3D" id="3.90.1680.10">
    <property type="entry name" value="SOS response associated peptidase-like"/>
    <property type="match status" value="1"/>
</dbReference>
<reference evidence="9 10" key="1">
    <citation type="journal article" date="2016" name="Nat. Commun.">
        <title>Thousands of microbial genomes shed light on interconnected biogeochemical processes in an aquifer system.</title>
        <authorList>
            <person name="Anantharaman K."/>
            <person name="Brown C.T."/>
            <person name="Hug L.A."/>
            <person name="Sharon I."/>
            <person name="Castelle C.J."/>
            <person name="Probst A.J."/>
            <person name="Thomas B.C."/>
            <person name="Singh A."/>
            <person name="Wilkins M.J."/>
            <person name="Karaoz U."/>
            <person name="Brodie E.L."/>
            <person name="Williams K.H."/>
            <person name="Hubbard S.S."/>
            <person name="Banfield J.F."/>
        </authorList>
    </citation>
    <scope>NUCLEOTIDE SEQUENCE [LARGE SCALE GENOMIC DNA]</scope>
</reference>
<evidence type="ECO:0000256" key="7">
    <source>
        <dbReference type="ARBA" id="ARBA00023239"/>
    </source>
</evidence>
<comment type="similarity">
    <text evidence="1 8">Belongs to the SOS response-associated peptidase family.</text>
</comment>
<dbReference type="Proteomes" id="UP000178276">
    <property type="component" value="Unassembled WGS sequence"/>
</dbReference>
<dbReference type="GO" id="GO:0106300">
    <property type="term" value="P:protein-DNA covalent cross-linking repair"/>
    <property type="evidence" value="ECO:0007669"/>
    <property type="project" value="InterPro"/>
</dbReference>
<comment type="caution">
    <text evidence="9">The sequence shown here is derived from an EMBL/GenBank/DDBJ whole genome shotgun (WGS) entry which is preliminary data.</text>
</comment>
<dbReference type="GO" id="GO:0006508">
    <property type="term" value="P:proteolysis"/>
    <property type="evidence" value="ECO:0007669"/>
    <property type="project" value="UniProtKB-KW"/>
</dbReference>
<dbReference type="Pfam" id="PF02586">
    <property type="entry name" value="SRAP"/>
    <property type="match status" value="1"/>
</dbReference>
<dbReference type="InterPro" id="IPR003738">
    <property type="entry name" value="SRAP"/>
</dbReference>
<dbReference type="GO" id="GO:0003697">
    <property type="term" value="F:single-stranded DNA binding"/>
    <property type="evidence" value="ECO:0007669"/>
    <property type="project" value="InterPro"/>
</dbReference>
<evidence type="ECO:0000256" key="3">
    <source>
        <dbReference type="ARBA" id="ARBA00022763"/>
    </source>
</evidence>
<dbReference type="EC" id="3.4.-.-" evidence="8"/>
<dbReference type="GO" id="GO:0016829">
    <property type="term" value="F:lyase activity"/>
    <property type="evidence" value="ECO:0007669"/>
    <property type="project" value="UniProtKB-KW"/>
</dbReference>
<evidence type="ECO:0000256" key="6">
    <source>
        <dbReference type="ARBA" id="ARBA00023125"/>
    </source>
</evidence>
<evidence type="ECO:0000313" key="10">
    <source>
        <dbReference type="Proteomes" id="UP000178276"/>
    </source>
</evidence>
<keyword evidence="3" id="KW-0227">DNA damage</keyword>
<evidence type="ECO:0000256" key="5">
    <source>
        <dbReference type="ARBA" id="ARBA00023124"/>
    </source>
</evidence>
<proteinExistence type="inferred from homology"/>
<dbReference type="GO" id="GO:0008233">
    <property type="term" value="F:peptidase activity"/>
    <property type="evidence" value="ECO:0007669"/>
    <property type="project" value="UniProtKB-KW"/>
</dbReference>
<dbReference type="InterPro" id="IPR036590">
    <property type="entry name" value="SRAP-like"/>
</dbReference>
<keyword evidence="6" id="KW-0238">DNA-binding</keyword>